<dbReference type="Proteomes" id="UP001589733">
    <property type="component" value="Unassembled WGS sequence"/>
</dbReference>
<feature type="transmembrane region" description="Helical" evidence="2">
    <location>
        <begin position="480"/>
        <end position="505"/>
    </location>
</feature>
<dbReference type="SUPFAM" id="SSF82714">
    <property type="entry name" value="Multidrug efflux transporter AcrB TolC docking domain, DN and DC subdomains"/>
    <property type="match status" value="2"/>
</dbReference>
<dbReference type="Pfam" id="PF00873">
    <property type="entry name" value="ACR_tran"/>
    <property type="match status" value="2"/>
</dbReference>
<protein>
    <submittedName>
        <fullName evidence="3">Efflux RND transporter permease subunit</fullName>
    </submittedName>
</protein>
<feature type="transmembrane region" description="Helical" evidence="2">
    <location>
        <begin position="628"/>
        <end position="645"/>
    </location>
</feature>
<proteinExistence type="predicted"/>
<dbReference type="Gene3D" id="3.30.70.1430">
    <property type="entry name" value="Multidrug efflux transporter AcrB pore domain"/>
    <property type="match status" value="2"/>
</dbReference>
<dbReference type="Gene3D" id="3.30.70.1320">
    <property type="entry name" value="Multidrug efflux transporter AcrB pore domain like"/>
    <property type="match status" value="1"/>
</dbReference>
<feature type="transmembrane region" description="Helical" evidence="2">
    <location>
        <begin position="542"/>
        <end position="563"/>
    </location>
</feature>
<keyword evidence="2" id="KW-1133">Transmembrane helix</keyword>
<feature type="transmembrane region" description="Helical" evidence="2">
    <location>
        <begin position="1016"/>
        <end position="1040"/>
    </location>
</feature>
<gene>
    <name evidence="3" type="ORF">ACFFLM_17810</name>
</gene>
<evidence type="ECO:0000256" key="1">
    <source>
        <dbReference type="SAM" id="MobiDB-lite"/>
    </source>
</evidence>
<feature type="transmembrane region" description="Helical" evidence="2">
    <location>
        <begin position="1061"/>
        <end position="1080"/>
    </location>
</feature>
<feature type="region of interest" description="Disordered" evidence="1">
    <location>
        <begin position="1"/>
        <end position="20"/>
    </location>
</feature>
<organism evidence="3 4">
    <name type="scientific">Deinococcus oregonensis</name>
    <dbReference type="NCBI Taxonomy" id="1805970"/>
    <lineage>
        <taxon>Bacteria</taxon>
        <taxon>Thermotogati</taxon>
        <taxon>Deinococcota</taxon>
        <taxon>Deinococci</taxon>
        <taxon>Deinococcales</taxon>
        <taxon>Deinococcaceae</taxon>
        <taxon>Deinococcus</taxon>
    </lineage>
</organism>
<dbReference type="Gene3D" id="1.20.1640.10">
    <property type="entry name" value="Multidrug efflux transporter AcrB transmembrane domain"/>
    <property type="match status" value="4"/>
</dbReference>
<dbReference type="Gene3D" id="3.30.2090.10">
    <property type="entry name" value="Multidrug efflux transporter AcrB TolC docking domain, DN and DC subdomains"/>
    <property type="match status" value="2"/>
</dbReference>
<evidence type="ECO:0000313" key="4">
    <source>
        <dbReference type="Proteomes" id="UP001589733"/>
    </source>
</evidence>
<feature type="transmembrane region" description="Helical" evidence="2">
    <location>
        <begin position="960"/>
        <end position="979"/>
    </location>
</feature>
<comment type="caution">
    <text evidence="3">The sequence shown here is derived from an EMBL/GenBank/DDBJ whole genome shotgun (WGS) entry which is preliminary data.</text>
</comment>
<keyword evidence="4" id="KW-1185">Reference proteome</keyword>
<feature type="transmembrane region" description="Helical" evidence="2">
    <location>
        <begin position="991"/>
        <end position="1010"/>
    </location>
</feature>
<feature type="transmembrane region" description="Helical" evidence="2">
    <location>
        <begin position="397"/>
        <end position="421"/>
    </location>
</feature>
<feature type="transmembrane region" description="Helical" evidence="2">
    <location>
        <begin position="442"/>
        <end position="468"/>
    </location>
</feature>
<dbReference type="PANTHER" id="PTHR32063:SF0">
    <property type="entry name" value="SWARMING MOTILITY PROTEIN SWRC"/>
    <property type="match status" value="1"/>
</dbReference>
<dbReference type="RefSeq" id="WP_380013394.1">
    <property type="nucleotide sequence ID" value="NZ_JBHLYR010000057.1"/>
</dbReference>
<accession>A0ABV6B3J4</accession>
<feature type="transmembrane region" description="Helical" evidence="2">
    <location>
        <begin position="569"/>
        <end position="594"/>
    </location>
</feature>
<dbReference type="EMBL" id="JBHLYR010000057">
    <property type="protein sequence ID" value="MFB9993817.1"/>
    <property type="molecule type" value="Genomic_DNA"/>
</dbReference>
<evidence type="ECO:0000256" key="2">
    <source>
        <dbReference type="SAM" id="Phobius"/>
    </source>
</evidence>
<dbReference type="InterPro" id="IPR027463">
    <property type="entry name" value="AcrB_DN_DC_subdom"/>
</dbReference>
<dbReference type="PANTHER" id="PTHR32063">
    <property type="match status" value="1"/>
</dbReference>
<keyword evidence="2" id="KW-0472">Membrane</keyword>
<dbReference type="PRINTS" id="PR00702">
    <property type="entry name" value="ACRIFLAVINRP"/>
</dbReference>
<dbReference type="Gene3D" id="3.30.70.1440">
    <property type="entry name" value="Multidrug efflux transporter AcrB pore domain"/>
    <property type="match status" value="1"/>
</dbReference>
<feature type="transmembrane region" description="Helical" evidence="2">
    <location>
        <begin position="37"/>
        <end position="56"/>
    </location>
</feature>
<dbReference type="SUPFAM" id="SSF82693">
    <property type="entry name" value="Multidrug efflux transporter AcrB pore domain, PN1, PN2, PC1 and PC2 subdomains"/>
    <property type="match status" value="3"/>
</dbReference>
<keyword evidence="2" id="KW-0812">Transmembrane</keyword>
<sequence>MSTHDPDGADLQARGTLPDGTPEPAVNPFIRFSVRNYVFSIGIFVMLVLFGLVATFRLGVELLPNFEVPILAVSTAYPGANPDQVDREVSRRVEDAVSTIAGVVDINTTSVSNQSAVVITFADSVDIDSAANSVSQAVAAIRGTLPDGTEAPVVQKFDPNATPILTLALLGGSARPADVTTFAEDTLVPRLERVDGVADVGLSGGPQRQIQVLLDPSRLQGYNLTPARVTGAIQASALDLPAGTVTQGGNTTQFSTRNTPTSVGDVSRIIVDPSTGLRVADVASIRDGAAASSSFARVNGQPAVLLNVRKASGTNSVAVTDNVRAAMKAQPLPAGYSLSLANDTTIETRGSIKDTFKEFLIAVAAVGVICLLFLGRLNAAFAVILAIPISISAAPLLFSLLGFTFNIISLLAIIVAIGIVVDDSIVVAENVQRYRDMGYDRVKSVLLGGSEVFSAVTAASFSLLAVLIPLSFMPGIIGQFFSQFALGIAAAIVLSWLESLLFLTVRMAYTQESKAVTWRDLPRVLARFPELFRRALMGIRSVGGWIGLLLAGAAAGAGLAQVLPVPVALGLSVLLAPLVLAVVRYLLTVLYALLEALTGTLHGITNRAVTGVARAYARSVERVLDRSWIVMLVAALFLFSVPLAMRNVGFAFTPASDSGILTVDLDLPVGTDLATTNGLTRRIEENLLARPEVRLVQTSVGSGGALGGSNANSSSLTVTLISKAERDSIEVLSARYLQALQPVARALPGSELRVAAQQGGPGGSADITLALTAPTQALLIERNRAVVRLLSQDANIATLKSSLSATRQERTFTPDPARLAGSGLSASDVAQALRTYNDGTTAGSLRDGDRSIDIVVRLDPALVQDEQSLLSQTVYSQALNANLPLSQLGSFQLAQAPATLSRLNKAYTATLDINLIKDGPNPFGYQQTIIASAEKAGLLTGGVTLGNASAFGSAGLTGDLVFYGPIVLVLAILLTYLVLGSQFNSFRYPIYLLLPVPIAIVGALWTLSLFKVNLDVITVLGMVILLGLSTKNSILYLEFVTERVRTMTLRAALVEAAELRFRPILMTTLTVLVISIPLILGKGDGAEFRRGLGIVILGGVITSTLLTFFVVPTVFWTFECKRIKPPQPRAGQLNVELGKADSGTGAMPAGD</sequence>
<reference evidence="3 4" key="1">
    <citation type="submission" date="2024-09" db="EMBL/GenBank/DDBJ databases">
        <authorList>
            <person name="Sun Q."/>
            <person name="Mori K."/>
        </authorList>
    </citation>
    <scope>NUCLEOTIDE SEQUENCE [LARGE SCALE GENOMIC DNA]</scope>
    <source>
        <strain evidence="3 4">JCM 13503</strain>
    </source>
</reference>
<feature type="transmembrane region" description="Helical" evidence="2">
    <location>
        <begin position="1092"/>
        <end position="1118"/>
    </location>
</feature>
<name>A0ABV6B3J4_9DEIO</name>
<feature type="transmembrane region" description="Helical" evidence="2">
    <location>
        <begin position="359"/>
        <end position="391"/>
    </location>
</feature>
<dbReference type="InterPro" id="IPR001036">
    <property type="entry name" value="Acrflvin-R"/>
</dbReference>
<dbReference type="SUPFAM" id="SSF82866">
    <property type="entry name" value="Multidrug efflux transporter AcrB transmembrane domain"/>
    <property type="match status" value="2"/>
</dbReference>
<evidence type="ECO:0000313" key="3">
    <source>
        <dbReference type="EMBL" id="MFB9993817.1"/>
    </source>
</evidence>